<dbReference type="OrthoDB" id="5871108at2759"/>
<keyword evidence="1" id="KW-0812">Transmembrane</keyword>
<feature type="transmembrane region" description="Helical" evidence="1">
    <location>
        <begin position="12"/>
        <end position="32"/>
    </location>
</feature>
<evidence type="ECO:0000256" key="1">
    <source>
        <dbReference type="SAM" id="Phobius"/>
    </source>
</evidence>
<dbReference type="WBParaSite" id="HPLM_0000612001-mRNA-1">
    <property type="protein sequence ID" value="HPLM_0000612001-mRNA-1"/>
    <property type="gene ID" value="HPLM_0000612001"/>
</dbReference>
<protein>
    <submittedName>
        <fullName evidence="4">Secreted protein</fullName>
    </submittedName>
</protein>
<dbReference type="Proteomes" id="UP000268014">
    <property type="component" value="Unassembled WGS sequence"/>
</dbReference>
<accession>A0A0N4W7K4</accession>
<keyword evidence="1" id="KW-0472">Membrane</keyword>
<reference evidence="2 3" key="2">
    <citation type="submission" date="2018-11" db="EMBL/GenBank/DDBJ databases">
        <authorList>
            <consortium name="Pathogen Informatics"/>
        </authorList>
    </citation>
    <scope>NUCLEOTIDE SEQUENCE [LARGE SCALE GENOMIC DNA]</scope>
    <source>
        <strain evidence="2 3">MHpl1</strain>
    </source>
</reference>
<evidence type="ECO:0000313" key="3">
    <source>
        <dbReference type="Proteomes" id="UP000268014"/>
    </source>
</evidence>
<evidence type="ECO:0000313" key="4">
    <source>
        <dbReference type="WBParaSite" id="HPLM_0000612001-mRNA-1"/>
    </source>
</evidence>
<organism evidence="4">
    <name type="scientific">Haemonchus placei</name>
    <name type="common">Barber's pole worm</name>
    <dbReference type="NCBI Taxonomy" id="6290"/>
    <lineage>
        <taxon>Eukaryota</taxon>
        <taxon>Metazoa</taxon>
        <taxon>Ecdysozoa</taxon>
        <taxon>Nematoda</taxon>
        <taxon>Chromadorea</taxon>
        <taxon>Rhabditida</taxon>
        <taxon>Rhabditina</taxon>
        <taxon>Rhabditomorpha</taxon>
        <taxon>Strongyloidea</taxon>
        <taxon>Trichostrongylidae</taxon>
        <taxon>Haemonchus</taxon>
    </lineage>
</organism>
<sequence length="94" mass="10824">MFFTLSYTTHLIISLLLHVAGIGMGIFVWHLFPKNVSFTLSHQSSSCQFSITEYANRLGFILPQYSSTNSFNGLEVYRRSSFNHFSCILFFELL</sequence>
<dbReference type="AlphaFoldDB" id="A0A0N4W7K4"/>
<evidence type="ECO:0000313" key="2">
    <source>
        <dbReference type="EMBL" id="VDO28030.1"/>
    </source>
</evidence>
<keyword evidence="3" id="KW-1185">Reference proteome</keyword>
<keyword evidence="1" id="KW-1133">Transmembrane helix</keyword>
<dbReference type="EMBL" id="UZAF01016442">
    <property type="protein sequence ID" value="VDO28030.1"/>
    <property type="molecule type" value="Genomic_DNA"/>
</dbReference>
<name>A0A0N4W7K4_HAEPC</name>
<reference evidence="4" key="1">
    <citation type="submission" date="2017-02" db="UniProtKB">
        <authorList>
            <consortium name="WormBaseParasite"/>
        </authorList>
    </citation>
    <scope>IDENTIFICATION</scope>
</reference>
<proteinExistence type="predicted"/>
<gene>
    <name evidence="2" type="ORF">HPLM_LOCUS6112</name>
</gene>